<dbReference type="HOGENOM" id="CLU_2631779_0_0_3"/>
<dbReference type="EMBL" id="CP003597">
    <property type="protein sequence ID" value="AFY86681.1"/>
    <property type="molecule type" value="Genomic_DNA"/>
</dbReference>
<accession>K9TWW5</accession>
<keyword evidence="3" id="KW-1185">Reference proteome</keyword>
<feature type="domain" description="DUF4351" evidence="1">
    <location>
        <begin position="3"/>
        <end position="44"/>
    </location>
</feature>
<dbReference type="AlphaFoldDB" id="K9TWW5"/>
<organism evidence="2 3">
    <name type="scientific">Chroococcidiopsis thermalis (strain PCC 7203)</name>
    <dbReference type="NCBI Taxonomy" id="251229"/>
    <lineage>
        <taxon>Bacteria</taxon>
        <taxon>Bacillati</taxon>
        <taxon>Cyanobacteriota</taxon>
        <taxon>Cyanophyceae</taxon>
        <taxon>Chroococcidiopsidales</taxon>
        <taxon>Chroococcidiopsidaceae</taxon>
        <taxon>Chroococcidiopsis</taxon>
    </lineage>
</organism>
<protein>
    <recommendedName>
        <fullName evidence="1">DUF4351 domain-containing protein</fullName>
    </recommendedName>
</protein>
<dbReference type="STRING" id="251229.Chro_1152"/>
<gene>
    <name evidence="2" type="ORF">Chro_1152</name>
</gene>
<evidence type="ECO:0000313" key="2">
    <source>
        <dbReference type="EMBL" id="AFY86681.1"/>
    </source>
</evidence>
<name>K9TWW5_CHRTP</name>
<sequence length="77" mass="8769">MPGRQEGELAAVLKRLTWRLGAVEAKVRSRLQQLASTQLEELANLTFRVVNLILAIRDRPTFNQIQVTVVLLKFLNL</sequence>
<evidence type="ECO:0000259" key="1">
    <source>
        <dbReference type="Pfam" id="PF14261"/>
    </source>
</evidence>
<dbReference type="InParanoid" id="K9TWW5"/>
<dbReference type="Proteomes" id="UP000010384">
    <property type="component" value="Chromosome"/>
</dbReference>
<dbReference type="InterPro" id="IPR025587">
    <property type="entry name" value="DUF4351"/>
</dbReference>
<proteinExistence type="predicted"/>
<evidence type="ECO:0000313" key="3">
    <source>
        <dbReference type="Proteomes" id="UP000010384"/>
    </source>
</evidence>
<reference evidence="2 3" key="1">
    <citation type="submission" date="2012-06" db="EMBL/GenBank/DDBJ databases">
        <title>Finished chromosome of genome of Chroococcidiopsis thermalis PCC 7203.</title>
        <authorList>
            <consortium name="US DOE Joint Genome Institute"/>
            <person name="Gugger M."/>
            <person name="Coursin T."/>
            <person name="Rippka R."/>
            <person name="Tandeau De Marsac N."/>
            <person name="Huntemann M."/>
            <person name="Wei C.-L."/>
            <person name="Han J."/>
            <person name="Detter J.C."/>
            <person name="Han C."/>
            <person name="Tapia R."/>
            <person name="Davenport K."/>
            <person name="Daligault H."/>
            <person name="Erkkila T."/>
            <person name="Gu W."/>
            <person name="Munk A.C.C."/>
            <person name="Teshima H."/>
            <person name="Xu Y."/>
            <person name="Chain P."/>
            <person name="Chen A."/>
            <person name="Krypides N."/>
            <person name="Mavromatis K."/>
            <person name="Markowitz V."/>
            <person name="Szeto E."/>
            <person name="Ivanova N."/>
            <person name="Mikhailova N."/>
            <person name="Ovchinnikova G."/>
            <person name="Pagani I."/>
            <person name="Pati A."/>
            <person name="Goodwin L."/>
            <person name="Peters L."/>
            <person name="Pitluck S."/>
            <person name="Woyke T."/>
            <person name="Kerfeld C."/>
        </authorList>
    </citation>
    <scope>NUCLEOTIDE SEQUENCE [LARGE SCALE GENOMIC DNA]</scope>
    <source>
        <strain evidence="2 3">PCC 7203</strain>
    </source>
</reference>
<dbReference type="RefSeq" id="WP_015153230.1">
    <property type="nucleotide sequence ID" value="NC_019695.1"/>
</dbReference>
<dbReference type="Pfam" id="PF14261">
    <property type="entry name" value="DUF4351"/>
    <property type="match status" value="1"/>
</dbReference>
<dbReference type="KEGG" id="cthe:Chro_1152"/>